<protein>
    <recommendedName>
        <fullName evidence="5">DUF3887 domain-containing protein</fullName>
    </recommendedName>
</protein>
<dbReference type="EMBL" id="FXTN01000011">
    <property type="protein sequence ID" value="SMO93798.1"/>
    <property type="molecule type" value="Genomic_DNA"/>
</dbReference>
<dbReference type="Pfam" id="PF12146">
    <property type="entry name" value="Hydrolase_4"/>
    <property type="match status" value="1"/>
</dbReference>
<evidence type="ECO:0008006" key="5">
    <source>
        <dbReference type="Google" id="ProtNLM"/>
    </source>
</evidence>
<reference evidence="3 4" key="1">
    <citation type="submission" date="2017-05" db="EMBL/GenBank/DDBJ databases">
        <authorList>
            <person name="Varghese N."/>
            <person name="Submissions S."/>
        </authorList>
    </citation>
    <scope>NUCLEOTIDE SEQUENCE [LARGE SCALE GENOMIC DNA]</scope>
    <source>
        <strain evidence="3 4">DSM 19036</strain>
    </source>
</reference>
<gene>
    <name evidence="3" type="ORF">SAMN06265348_111103</name>
</gene>
<dbReference type="GO" id="GO:0052689">
    <property type="term" value="F:carboxylic ester hydrolase activity"/>
    <property type="evidence" value="ECO:0007669"/>
    <property type="project" value="TreeGrafter"/>
</dbReference>
<dbReference type="InterPro" id="IPR022742">
    <property type="entry name" value="Hydrolase_4"/>
</dbReference>
<dbReference type="PANTHER" id="PTHR43265:SF1">
    <property type="entry name" value="ESTERASE ESTD"/>
    <property type="match status" value="1"/>
</dbReference>
<proteinExistence type="predicted"/>
<dbReference type="SUPFAM" id="SSF53474">
    <property type="entry name" value="alpha/beta-Hydrolases"/>
    <property type="match status" value="1"/>
</dbReference>
<dbReference type="PANTHER" id="PTHR43265">
    <property type="entry name" value="ESTERASE ESTD"/>
    <property type="match status" value="1"/>
</dbReference>
<evidence type="ECO:0000259" key="1">
    <source>
        <dbReference type="Pfam" id="PF12146"/>
    </source>
</evidence>
<dbReference type="Gene3D" id="3.40.50.1820">
    <property type="entry name" value="alpha/beta hydrolase"/>
    <property type="match status" value="1"/>
</dbReference>
<feature type="domain" description="DUF3887" evidence="2">
    <location>
        <begin position="32"/>
        <end position="121"/>
    </location>
</feature>
<organism evidence="3 4">
    <name type="scientific">Pedobacter westerhofensis</name>
    <dbReference type="NCBI Taxonomy" id="425512"/>
    <lineage>
        <taxon>Bacteria</taxon>
        <taxon>Pseudomonadati</taxon>
        <taxon>Bacteroidota</taxon>
        <taxon>Sphingobacteriia</taxon>
        <taxon>Sphingobacteriales</taxon>
        <taxon>Sphingobacteriaceae</taxon>
        <taxon>Pedobacter</taxon>
    </lineage>
</organism>
<sequence>MINMKKATLLIFLLFITTASFSQGMLNLFGRANDFFDLMDKQKFAEAHAFFDANLQTKVPATELQKLWGELNSRYGKFESAATVQGKAQGEYFTVVIDAKFANDTQSFIMGFDKTEKIAGFFLRPKSTAAVYLNPAYADTTLYSEKEIYVKTPGHSLVGLLTTPKKAANYPIVVLVHGSGPSDMDETVGPNKPFKDLAAGLAANGIASIRYVKRTMIYSGEFGGAFTVKEETIDDAQAAVALAETVPGADKKQIYLFGHSLGGMLTPKIAALTPSLKGLILAEAPARKFTDLMVEQNNYMFAAAKDTTQAGKKQLADVIKELDRTRITQAGTMKPDSSILGIPVSYWVDLNNYNQVDAAKKLNKRMLIIQGGNDFQVSQADFDIWTAALGKKNNVTLKSYPDLNHLLSSQLEKGTVAQYQQAASVSQPLINDIVAWIKQK</sequence>
<dbReference type="InterPro" id="IPR024981">
    <property type="entry name" value="DUF3887"/>
</dbReference>
<name>A0A521FC79_9SPHI</name>
<dbReference type="Pfam" id="PF13026">
    <property type="entry name" value="DUF3887"/>
    <property type="match status" value="1"/>
</dbReference>
<evidence type="ECO:0000259" key="2">
    <source>
        <dbReference type="Pfam" id="PF13026"/>
    </source>
</evidence>
<keyword evidence="4" id="KW-1185">Reference proteome</keyword>
<dbReference type="InterPro" id="IPR029058">
    <property type="entry name" value="AB_hydrolase_fold"/>
</dbReference>
<accession>A0A521FC79</accession>
<dbReference type="Proteomes" id="UP000320300">
    <property type="component" value="Unassembled WGS sequence"/>
</dbReference>
<evidence type="ECO:0000313" key="3">
    <source>
        <dbReference type="EMBL" id="SMO93798.1"/>
    </source>
</evidence>
<dbReference type="AlphaFoldDB" id="A0A521FC79"/>
<dbReference type="Gene3D" id="3.10.450.590">
    <property type="match status" value="1"/>
</dbReference>
<feature type="domain" description="Serine aminopeptidase S33" evidence="1">
    <location>
        <begin position="194"/>
        <end position="407"/>
    </location>
</feature>
<dbReference type="InterPro" id="IPR053145">
    <property type="entry name" value="AB_hydrolase_Est10"/>
</dbReference>
<evidence type="ECO:0000313" key="4">
    <source>
        <dbReference type="Proteomes" id="UP000320300"/>
    </source>
</evidence>